<dbReference type="EMBL" id="WDER01000013">
    <property type="protein sequence ID" value="KAB6084683.1"/>
    <property type="molecule type" value="Genomic_DNA"/>
</dbReference>
<comment type="caution">
    <text evidence="4">The sequence shown here is derived from an EMBL/GenBank/DDBJ whole genome shotgun (WGS) entry which is preliminary data.</text>
</comment>
<organism evidence="4 5">
    <name type="scientific">Bacteroides xylanisolvens</name>
    <dbReference type="NCBI Taxonomy" id="371601"/>
    <lineage>
        <taxon>Bacteria</taxon>
        <taxon>Pseudomonadati</taxon>
        <taxon>Bacteroidota</taxon>
        <taxon>Bacteroidia</taxon>
        <taxon>Bacteroidales</taxon>
        <taxon>Bacteroidaceae</taxon>
        <taxon>Bacteroides</taxon>
    </lineage>
</organism>
<evidence type="ECO:0000313" key="6">
    <source>
        <dbReference type="Proteomes" id="UP000474077"/>
    </source>
</evidence>
<dbReference type="AlphaFoldDB" id="A0A415KPI3"/>
<accession>A0A415KPI3</accession>
<dbReference type="CDD" id="cd04458">
    <property type="entry name" value="CSP_CDS"/>
    <property type="match status" value="1"/>
</dbReference>
<proteinExistence type="predicted"/>
<protein>
    <submittedName>
        <fullName evidence="4">Cold shock domain-containing protein</fullName>
    </submittedName>
</protein>
<dbReference type="PRINTS" id="PR00050">
    <property type="entry name" value="COLDSHOCK"/>
</dbReference>
<dbReference type="PROSITE" id="PS51857">
    <property type="entry name" value="CSD_2"/>
    <property type="match status" value="1"/>
</dbReference>
<dbReference type="Proteomes" id="UP000284495">
    <property type="component" value="Unassembled WGS sequence"/>
</dbReference>
<dbReference type="InterPro" id="IPR002059">
    <property type="entry name" value="CSP_DNA-bd"/>
</dbReference>
<dbReference type="Pfam" id="PF00313">
    <property type="entry name" value="CSD"/>
    <property type="match status" value="1"/>
</dbReference>
<feature type="domain" description="CSD" evidence="2">
    <location>
        <begin position="84"/>
        <end position="145"/>
    </location>
</feature>
<dbReference type="InterPro" id="IPR012340">
    <property type="entry name" value="NA-bd_OB-fold"/>
</dbReference>
<dbReference type="GO" id="GO:0003676">
    <property type="term" value="F:nucleic acid binding"/>
    <property type="evidence" value="ECO:0007669"/>
    <property type="project" value="InterPro"/>
</dbReference>
<dbReference type="SUPFAM" id="SSF50249">
    <property type="entry name" value="Nucleic acid-binding proteins"/>
    <property type="match status" value="1"/>
</dbReference>
<evidence type="ECO:0000256" key="1">
    <source>
        <dbReference type="SAM" id="MobiDB-lite"/>
    </source>
</evidence>
<dbReference type="RefSeq" id="WP_049701145.1">
    <property type="nucleotide sequence ID" value="NZ_AP031409.1"/>
</dbReference>
<reference evidence="4 5" key="1">
    <citation type="submission" date="2018-08" db="EMBL/GenBank/DDBJ databases">
        <title>A genome reference for cultivated species of the human gut microbiota.</title>
        <authorList>
            <person name="Zou Y."/>
            <person name="Xue W."/>
            <person name="Luo G."/>
        </authorList>
    </citation>
    <scope>NUCLEOTIDE SEQUENCE [LARGE SCALE GENOMIC DNA]</scope>
    <source>
        <strain evidence="4 5">AF38-2</strain>
    </source>
</reference>
<evidence type="ECO:0000313" key="4">
    <source>
        <dbReference type="EMBL" id="RHL38137.1"/>
    </source>
</evidence>
<gene>
    <name evidence="4" type="ORF">DW027_10445</name>
    <name evidence="3" type="ORF">GA560_06885</name>
</gene>
<feature type="compositionally biased region" description="Basic and acidic residues" evidence="1">
    <location>
        <begin position="8"/>
        <end position="25"/>
    </location>
</feature>
<dbReference type="InterPro" id="IPR011129">
    <property type="entry name" value="CSD"/>
</dbReference>
<name>A0A415KPI3_9BACE</name>
<dbReference type="Proteomes" id="UP000474077">
    <property type="component" value="Unassembled WGS sequence"/>
</dbReference>
<evidence type="ECO:0000313" key="5">
    <source>
        <dbReference type="Proteomes" id="UP000284495"/>
    </source>
</evidence>
<dbReference type="EMBL" id="QROO01000011">
    <property type="protein sequence ID" value="RHL38137.1"/>
    <property type="molecule type" value="Genomic_DNA"/>
</dbReference>
<dbReference type="GO" id="GO:0005829">
    <property type="term" value="C:cytosol"/>
    <property type="evidence" value="ECO:0007669"/>
    <property type="project" value="UniProtKB-ARBA"/>
</dbReference>
<dbReference type="Gene3D" id="2.40.50.140">
    <property type="entry name" value="Nucleic acid-binding proteins"/>
    <property type="match status" value="1"/>
</dbReference>
<feature type="region of interest" description="Disordered" evidence="1">
    <location>
        <begin position="1"/>
        <end position="34"/>
    </location>
</feature>
<evidence type="ECO:0000259" key="2">
    <source>
        <dbReference type="PROSITE" id="PS51857"/>
    </source>
</evidence>
<sequence>MAKSMTVGKRENEKKRIAKREEKLKKKESRKLSGTSSFDDMIAYVDENGMITSTPPADNIQKEEISLDEIIIATPKKEEEELAILRGRVEFFNETRGFGFIKDLSGVEKYFFHVNNVVGTIAENNIVTFDLERGVKGMNAVNICLENKSKSENSDQAKPESE</sequence>
<dbReference type="SMART" id="SM00357">
    <property type="entry name" value="CSP"/>
    <property type="match status" value="1"/>
</dbReference>
<evidence type="ECO:0000313" key="3">
    <source>
        <dbReference type="EMBL" id="KAB6084683.1"/>
    </source>
</evidence>
<reference evidence="3 6" key="2">
    <citation type="journal article" date="2019" name="Nat. Med.">
        <title>A library of human gut bacterial isolates paired with longitudinal multiomics data enables mechanistic microbiome research.</title>
        <authorList>
            <person name="Poyet M."/>
            <person name="Groussin M."/>
            <person name="Gibbons S.M."/>
            <person name="Avila-Pacheco J."/>
            <person name="Jiang X."/>
            <person name="Kearney S.M."/>
            <person name="Perrotta A.R."/>
            <person name="Berdy B."/>
            <person name="Zhao S."/>
            <person name="Lieberman T.D."/>
            <person name="Swanson P.K."/>
            <person name="Smith M."/>
            <person name="Roesemann S."/>
            <person name="Alexander J.E."/>
            <person name="Rich S.A."/>
            <person name="Livny J."/>
            <person name="Vlamakis H."/>
            <person name="Clish C."/>
            <person name="Bullock K."/>
            <person name="Deik A."/>
            <person name="Scott J."/>
            <person name="Pierce K.A."/>
            <person name="Xavier R.J."/>
            <person name="Alm E.J."/>
        </authorList>
    </citation>
    <scope>NUCLEOTIDE SEQUENCE [LARGE SCALE GENOMIC DNA]</scope>
    <source>
        <strain evidence="3 6">BIOML-A73</strain>
    </source>
</reference>